<dbReference type="GO" id="GO:0006816">
    <property type="term" value="P:calcium ion transport"/>
    <property type="evidence" value="ECO:0007669"/>
    <property type="project" value="TreeGrafter"/>
</dbReference>
<keyword evidence="5" id="KW-0472">Membrane</keyword>
<dbReference type="Gene3D" id="2.60.40.10">
    <property type="entry name" value="Immunoglobulins"/>
    <property type="match status" value="1"/>
</dbReference>
<evidence type="ECO:0000259" key="7">
    <source>
        <dbReference type="Pfam" id="PF02010"/>
    </source>
</evidence>
<gene>
    <name evidence="8" type="ORF">EB796_016844</name>
</gene>
<evidence type="ECO:0000256" key="4">
    <source>
        <dbReference type="ARBA" id="ARBA00022989"/>
    </source>
</evidence>
<dbReference type="EMBL" id="VXIV02002525">
    <property type="protein sequence ID" value="KAF6024846.1"/>
    <property type="molecule type" value="Genomic_DNA"/>
</dbReference>
<feature type="domain" description="IPT/TIG" evidence="6">
    <location>
        <begin position="420"/>
        <end position="502"/>
    </location>
</feature>
<dbReference type="InterPro" id="IPR002909">
    <property type="entry name" value="IPT_dom"/>
</dbReference>
<dbReference type="AlphaFoldDB" id="A0A7J7JGW7"/>
<organism evidence="8 9">
    <name type="scientific">Bugula neritina</name>
    <name type="common">Brown bryozoan</name>
    <name type="synonym">Sertularia neritina</name>
    <dbReference type="NCBI Taxonomy" id="10212"/>
    <lineage>
        <taxon>Eukaryota</taxon>
        <taxon>Metazoa</taxon>
        <taxon>Spiralia</taxon>
        <taxon>Lophotrochozoa</taxon>
        <taxon>Bryozoa</taxon>
        <taxon>Gymnolaemata</taxon>
        <taxon>Cheilostomatida</taxon>
        <taxon>Flustrina</taxon>
        <taxon>Buguloidea</taxon>
        <taxon>Bugulidae</taxon>
        <taxon>Bugula</taxon>
    </lineage>
</organism>
<evidence type="ECO:0000256" key="3">
    <source>
        <dbReference type="ARBA" id="ARBA00022737"/>
    </source>
</evidence>
<keyword evidence="3" id="KW-0677">Repeat</keyword>
<dbReference type="Pfam" id="PF01833">
    <property type="entry name" value="TIG"/>
    <property type="match status" value="1"/>
</dbReference>
<dbReference type="InterPro" id="IPR002859">
    <property type="entry name" value="PKD/REJ-like"/>
</dbReference>
<proteinExistence type="predicted"/>
<evidence type="ECO:0008006" key="10">
    <source>
        <dbReference type="Google" id="ProtNLM"/>
    </source>
</evidence>
<dbReference type="PANTHER" id="PTHR46730:SF1">
    <property type="entry name" value="PLAT DOMAIN-CONTAINING PROTEIN"/>
    <property type="match status" value="1"/>
</dbReference>
<dbReference type="GO" id="GO:0005261">
    <property type="term" value="F:monoatomic cation channel activity"/>
    <property type="evidence" value="ECO:0007669"/>
    <property type="project" value="TreeGrafter"/>
</dbReference>
<protein>
    <recommendedName>
        <fullName evidence="10">PKD/REJ-like domain-containing protein</fullName>
    </recommendedName>
</protein>
<evidence type="ECO:0000256" key="2">
    <source>
        <dbReference type="ARBA" id="ARBA00022692"/>
    </source>
</evidence>
<dbReference type="Pfam" id="PF02010">
    <property type="entry name" value="REJ"/>
    <property type="match status" value="1"/>
</dbReference>
<dbReference type="Proteomes" id="UP000593567">
    <property type="component" value="Unassembled WGS sequence"/>
</dbReference>
<accession>A0A7J7JGW7</accession>
<feature type="domain" description="PKD/REJ-like" evidence="7">
    <location>
        <begin position="780"/>
        <end position="1197"/>
    </location>
</feature>
<evidence type="ECO:0000313" key="9">
    <source>
        <dbReference type="Proteomes" id="UP000593567"/>
    </source>
</evidence>
<comment type="caution">
    <text evidence="8">The sequence shown here is derived from an EMBL/GenBank/DDBJ whole genome shotgun (WGS) entry which is preliminary data.</text>
</comment>
<dbReference type="PANTHER" id="PTHR46730">
    <property type="entry name" value="POLYCYSTIN-1"/>
    <property type="match status" value="1"/>
</dbReference>
<evidence type="ECO:0000256" key="1">
    <source>
        <dbReference type="ARBA" id="ARBA00004370"/>
    </source>
</evidence>
<dbReference type="GO" id="GO:0005886">
    <property type="term" value="C:plasma membrane"/>
    <property type="evidence" value="ECO:0007669"/>
    <property type="project" value="TreeGrafter"/>
</dbReference>
<reference evidence="8" key="1">
    <citation type="submission" date="2020-06" db="EMBL/GenBank/DDBJ databases">
        <title>Draft genome of Bugula neritina, a colonial animal packing powerful symbionts and potential medicines.</title>
        <authorList>
            <person name="Rayko M."/>
        </authorList>
    </citation>
    <scope>NUCLEOTIDE SEQUENCE [LARGE SCALE GENOMIC DNA]</scope>
    <source>
        <strain evidence="8">Kwan_BN1</strain>
    </source>
</reference>
<keyword evidence="9" id="KW-1185">Reference proteome</keyword>
<dbReference type="InterPro" id="IPR013783">
    <property type="entry name" value="Ig-like_fold"/>
</dbReference>
<name>A0A7J7JGW7_BUGNE</name>
<evidence type="ECO:0000313" key="8">
    <source>
        <dbReference type="EMBL" id="KAF6024846.1"/>
    </source>
</evidence>
<keyword evidence="4" id="KW-1133">Transmembrane helix</keyword>
<evidence type="ECO:0000259" key="6">
    <source>
        <dbReference type="Pfam" id="PF01833"/>
    </source>
</evidence>
<evidence type="ECO:0000256" key="5">
    <source>
        <dbReference type="ARBA" id="ARBA00023136"/>
    </source>
</evidence>
<comment type="subcellular location">
    <subcellularLocation>
        <location evidence="1">Membrane</location>
    </subcellularLocation>
</comment>
<dbReference type="OrthoDB" id="10068766at2759"/>
<keyword evidence="2" id="KW-0812">Transmembrane</keyword>
<sequence length="1270" mass="136144">MAMGSLADSAWSTIKVPLNADDNQGIEVHEAVSSFFSDAENSLLGMCVIRAQESDLGWYEYKLAGSRTWVKIEIEDPNPGGKAFAAFNVKRIADTFWSRKEATGYSFLAWDFEEDKDNKAGDRLSITLPFCQECIDTDYVLSQAYMTGNAMKVNCKGVISSSPLVDDVCGVCGGDGKSCVDCNGDKDGDAIYNKCNICVGGETNRVETEGVDCNGGCDNSYRQFANLDDGCYPSNMNVQKFIRREFCDGVWNSGAKLDDCGVCTGGQTGKTFNEDMDACGVCNGNSDTCSSCYAESGGTKEEDDCGNCLQPKDPEFNKGCRKFDISPKSGNVDVSGELEVSGAGLDKFSLPECSITNDETSASSFLQVSDYSAKKGTFTLSYGAYEAAGTFTISCKFPEKGEDQPVSITATSKLTIYSFPTLSSITPSSADLDAIPSELTITGSGFQDTGSLYCFAECTITITKECMTLKVATFEATFVDSGKVICNIPDKLRKSAKISFTTQIGVALAKPTRGIKLPDDQLSFSLVGPAPTFDSAEFVGGCRVVLTFSDTITEVDSCSDALSSQTVAKLGDSPECSVGGKYLKIKLGKSSSLSPDDSIEIKENRLRQRGTDSSANHVSGSRVVAASNEKSVKFEKLECPSSIGSCDSYTVKAKFQGGGCAELTYVWDIELNSDSSDGAVLSNLQDMKDKFQLVTTNQLELTSDDMIAGHSYKISVHTTTLQGETSEQKSAIIERTVGDQPLQISLGGDIKDHDPSKPLAIGSQVSKSMCASLDLDGLAFGWEAESTADVDLSRFTRSKIRIPPGYMKGGSNYTIKVLAMVINDMSITAEASVTISTMSQDLVAKIARAPLITTGSDSKLVLDGSASYDPDRGDDENDSIYHIWTCERVEEDEEGNEELGACLLSLTDTDGSTSFVSFSDYQDVVDAKSIIELPEFSLSTNTKYQFTLTYKYVFTVSVTAVFTLTYFENDRSSATKEIAVEVKEGSPPKVSIDEIEGSHNPNKDLVIAGSVLSPLDFAVTWSCVEGEGYEVLDVEAFSNANGKRYGGNGRAVSVALVVAAEFLKPGATYKFELDATHSDNFAVAALEVTVNAAPQCTDVTNTGGTSGTALTDEFTAVMEGCDDDETDFPLTYRFYTVDVDNSDKVTYLTAESQLASEISTKLSAGVRKFGCQVCDINKACADYVSDTELTLSNSDFTTSNIDQILEDAGDDVALGGESPLISQVLDNVESMDDPTDEVKEMVVTLGDMLTSSTLSGINAQLVVCFLMPEA</sequence>